<sequence length="174" mass="20188">MRNVHTLKDISSGHRLGSAREMELEKMLHNSIQFISELTNEYNDMQGIYSSYSKRNDRDKAKLHRNLEQAETNNRKLSDRIHQLIDEMSQLQSEIDSLNFQITHKDISPAESNDKLATKSKEIKALQSKLKTLEKNSFLAQMNLSEMDSLRLELKQAKDDLSSKEYELECLEKG</sequence>
<dbReference type="AlphaFoldDB" id="A0A397TBD0"/>
<evidence type="ECO:0000313" key="3">
    <source>
        <dbReference type="Proteomes" id="UP000265703"/>
    </source>
</evidence>
<gene>
    <name evidence="2" type="ORF">C1645_817700</name>
</gene>
<evidence type="ECO:0000313" key="2">
    <source>
        <dbReference type="EMBL" id="RIA94649.1"/>
    </source>
</evidence>
<evidence type="ECO:0008006" key="4">
    <source>
        <dbReference type="Google" id="ProtNLM"/>
    </source>
</evidence>
<name>A0A397TBD0_9GLOM</name>
<dbReference type="EMBL" id="QKYT01000076">
    <property type="protein sequence ID" value="RIA94649.1"/>
    <property type="molecule type" value="Genomic_DNA"/>
</dbReference>
<reference evidence="2 3" key="1">
    <citation type="submission" date="2018-06" db="EMBL/GenBank/DDBJ databases">
        <title>Comparative genomics reveals the genomic features of Rhizophagus irregularis, R. cerebriforme, R. diaphanum and Gigaspora rosea, and their symbiotic lifestyle signature.</title>
        <authorList>
            <person name="Morin E."/>
            <person name="San Clemente H."/>
            <person name="Chen E.C.H."/>
            <person name="De La Providencia I."/>
            <person name="Hainaut M."/>
            <person name="Kuo A."/>
            <person name="Kohler A."/>
            <person name="Murat C."/>
            <person name="Tang N."/>
            <person name="Roy S."/>
            <person name="Loubradou J."/>
            <person name="Henrissat B."/>
            <person name="Grigoriev I.V."/>
            <person name="Corradi N."/>
            <person name="Roux C."/>
            <person name="Martin F.M."/>
        </authorList>
    </citation>
    <scope>NUCLEOTIDE SEQUENCE [LARGE SCALE GENOMIC DNA]</scope>
    <source>
        <strain evidence="2 3">DAOM 227022</strain>
    </source>
</reference>
<organism evidence="2 3">
    <name type="scientific">Glomus cerebriforme</name>
    <dbReference type="NCBI Taxonomy" id="658196"/>
    <lineage>
        <taxon>Eukaryota</taxon>
        <taxon>Fungi</taxon>
        <taxon>Fungi incertae sedis</taxon>
        <taxon>Mucoromycota</taxon>
        <taxon>Glomeromycotina</taxon>
        <taxon>Glomeromycetes</taxon>
        <taxon>Glomerales</taxon>
        <taxon>Glomeraceae</taxon>
        <taxon>Glomus</taxon>
    </lineage>
</organism>
<proteinExistence type="predicted"/>
<evidence type="ECO:0000256" key="1">
    <source>
        <dbReference type="SAM" id="Coils"/>
    </source>
</evidence>
<dbReference type="STRING" id="658196.A0A397TBD0"/>
<feature type="coiled-coil region" evidence="1">
    <location>
        <begin position="60"/>
        <end position="174"/>
    </location>
</feature>
<dbReference type="OrthoDB" id="2436027at2759"/>
<dbReference type="Proteomes" id="UP000265703">
    <property type="component" value="Unassembled WGS sequence"/>
</dbReference>
<protein>
    <recommendedName>
        <fullName evidence="4">Autophagy-related protein 16 domain-containing protein</fullName>
    </recommendedName>
</protein>
<comment type="caution">
    <text evidence="2">The sequence shown here is derived from an EMBL/GenBank/DDBJ whole genome shotgun (WGS) entry which is preliminary data.</text>
</comment>
<keyword evidence="1" id="KW-0175">Coiled coil</keyword>
<dbReference type="Gene3D" id="6.10.140.920">
    <property type="match status" value="1"/>
</dbReference>
<keyword evidence="3" id="KW-1185">Reference proteome</keyword>
<accession>A0A397TBD0</accession>